<dbReference type="GO" id="GO:0030420">
    <property type="term" value="P:establishment of competence for transformation"/>
    <property type="evidence" value="ECO:0007669"/>
    <property type="project" value="InterPro"/>
</dbReference>
<name>A0AAV4LCV7_9BACL</name>
<keyword evidence="2" id="KW-1185">Reference proteome</keyword>
<evidence type="ECO:0000313" key="1">
    <source>
        <dbReference type="EMBL" id="GIM45674.1"/>
    </source>
</evidence>
<accession>A0AAV4LCV7</accession>
<dbReference type="Pfam" id="PF06338">
    <property type="entry name" value="ComK"/>
    <property type="match status" value="1"/>
</dbReference>
<evidence type="ECO:0000313" key="2">
    <source>
        <dbReference type="Proteomes" id="UP001057291"/>
    </source>
</evidence>
<comment type="caution">
    <text evidence="1">The sequence shown here is derived from an EMBL/GenBank/DDBJ whole genome shotgun (WGS) entry which is preliminary data.</text>
</comment>
<dbReference type="RefSeq" id="WP_282198853.1">
    <property type="nucleotide sequence ID" value="NZ_BOQE01000001.1"/>
</dbReference>
<protein>
    <submittedName>
        <fullName evidence="1">Uncharacterized protein</fullName>
    </submittedName>
</protein>
<gene>
    <name evidence="1" type="ORF">DNHGIG_12230</name>
</gene>
<organism evidence="1 2">
    <name type="scientific">Collibacillus ludicampi</name>
    <dbReference type="NCBI Taxonomy" id="2771369"/>
    <lineage>
        <taxon>Bacteria</taxon>
        <taxon>Bacillati</taxon>
        <taxon>Bacillota</taxon>
        <taxon>Bacilli</taxon>
        <taxon>Bacillales</taxon>
        <taxon>Alicyclobacillaceae</taxon>
        <taxon>Collibacillus</taxon>
    </lineage>
</organism>
<proteinExistence type="predicted"/>
<sequence>MLVMEGIVPIPRVLDVEEYWGKLAGCIPLYMDGYGDVTEVILNDGTSKYDRRPIQHVMEHIATFTGSNLTSLRRCYGDIISRKKHVPLPLSPKILFIPCKCRTPRVASDSATGYVVYQQIEEVVQTGSGGSAILLTNGRQIHCMQSARYVEEQLCRARIIEMFYHARMFGYEHLLTNWNFGKKKRRERLVNQLSVLVNRSVEGIPDCNFRTPACGVCKKID</sequence>
<dbReference type="InterPro" id="IPR010461">
    <property type="entry name" value="ComK"/>
</dbReference>
<dbReference type="AlphaFoldDB" id="A0AAV4LCV7"/>
<reference evidence="1" key="1">
    <citation type="journal article" date="2023" name="Int. J. Syst. Evol. Microbiol.">
        <title>Collibacillus ludicampi gen. nov., sp. nov., a new soil bacterium of the family Alicyclobacillaceae.</title>
        <authorList>
            <person name="Jojima T."/>
            <person name="Ioku Y."/>
            <person name="Fukuta Y."/>
            <person name="Shirasaka N."/>
            <person name="Matsumura Y."/>
            <person name="Mori M."/>
        </authorList>
    </citation>
    <scope>NUCLEOTIDE SEQUENCE</scope>
    <source>
        <strain evidence="1">TP075</strain>
    </source>
</reference>
<dbReference type="EMBL" id="BOQE01000001">
    <property type="protein sequence ID" value="GIM45674.1"/>
    <property type="molecule type" value="Genomic_DNA"/>
</dbReference>
<dbReference type="Proteomes" id="UP001057291">
    <property type="component" value="Unassembled WGS sequence"/>
</dbReference>